<feature type="region of interest" description="Disordered" evidence="1">
    <location>
        <begin position="1"/>
        <end position="20"/>
    </location>
</feature>
<gene>
    <name evidence="2" type="ORF">OXH18_00110</name>
</gene>
<name>A0A9E8ZEP0_9CYAN</name>
<reference evidence="2" key="1">
    <citation type="submission" date="2022-12" db="EMBL/GenBank/DDBJ databases">
        <title>Polyphasic identification of a Novel Hot-Spring Cyanobacterium Ocullathermofonsia sinensis gen nov. sp. nov. and Genomic Insights on its Adaptations to the Thermal Habitat.</title>
        <authorList>
            <person name="Daroch M."/>
            <person name="Tang J."/>
            <person name="Jiang Y."/>
        </authorList>
    </citation>
    <scope>NUCLEOTIDE SEQUENCE</scope>
    <source>
        <strain evidence="2">PKUAC-SCTA174</strain>
    </source>
</reference>
<protein>
    <submittedName>
        <fullName evidence="2">Uncharacterized protein</fullName>
    </submittedName>
</protein>
<evidence type="ECO:0000313" key="2">
    <source>
        <dbReference type="EMBL" id="WAL60432.1"/>
    </source>
</evidence>
<dbReference type="RefSeq" id="WP_268610331.1">
    <property type="nucleotide sequence ID" value="NZ_CP113797.1"/>
</dbReference>
<accession>A0A9E8ZEP0</accession>
<organism evidence="2 3">
    <name type="scientific">Thermocoleostomius sinensis A174</name>
    <dbReference type="NCBI Taxonomy" id="2016057"/>
    <lineage>
        <taxon>Bacteria</taxon>
        <taxon>Bacillati</taxon>
        <taxon>Cyanobacteriota</taxon>
        <taxon>Cyanophyceae</taxon>
        <taxon>Oculatellales</taxon>
        <taxon>Oculatellaceae</taxon>
        <taxon>Thermocoleostomius</taxon>
    </lineage>
</organism>
<evidence type="ECO:0000313" key="3">
    <source>
        <dbReference type="Proteomes" id="UP001163152"/>
    </source>
</evidence>
<feature type="compositionally biased region" description="Pro residues" evidence="1">
    <location>
        <begin position="11"/>
        <end position="20"/>
    </location>
</feature>
<sequence length="111" mass="11813">MINVATDLPPHTTPSPTPPSLPALPCNLDCTEPSTLSEVTCCHSWTEQAITINPGSAVAALWIRTSLDNHPPISVPRPVLPVQTCPRCHHSLSAPLHPSGLQTCAHCNWVG</sequence>
<dbReference type="EMBL" id="CP113797">
    <property type="protein sequence ID" value="WAL60432.1"/>
    <property type="molecule type" value="Genomic_DNA"/>
</dbReference>
<proteinExistence type="predicted"/>
<dbReference type="KEGG" id="tsin:OXH18_00110"/>
<evidence type="ECO:0000256" key="1">
    <source>
        <dbReference type="SAM" id="MobiDB-lite"/>
    </source>
</evidence>
<dbReference type="Proteomes" id="UP001163152">
    <property type="component" value="Chromosome"/>
</dbReference>
<keyword evidence="3" id="KW-1185">Reference proteome</keyword>
<dbReference type="AlphaFoldDB" id="A0A9E8ZEP0"/>